<keyword evidence="1" id="KW-0472">Membrane</keyword>
<dbReference type="AlphaFoldDB" id="A0A9D1F0A8"/>
<keyword evidence="1" id="KW-1133">Transmembrane helix</keyword>
<gene>
    <name evidence="2" type="ORF">IAC10_10910</name>
</gene>
<sequence>MYLFIAIIFIAELIIAATIISNINKADRFVCRISEKVSLTRPQTQKALLCFKECVICVQNSFEAATGFLKKKQHEFKMRIIKAIIIYALLIIMKSRFKKLATICQYLVFTKDCWDGLLV</sequence>
<reference evidence="2" key="2">
    <citation type="journal article" date="2021" name="PeerJ">
        <title>Extensive microbial diversity within the chicken gut microbiome revealed by metagenomics and culture.</title>
        <authorList>
            <person name="Gilroy R."/>
            <person name="Ravi A."/>
            <person name="Getino M."/>
            <person name="Pursley I."/>
            <person name="Horton D.L."/>
            <person name="Alikhan N.F."/>
            <person name="Baker D."/>
            <person name="Gharbi K."/>
            <person name="Hall N."/>
            <person name="Watson M."/>
            <person name="Adriaenssens E.M."/>
            <person name="Foster-Nyarko E."/>
            <person name="Jarju S."/>
            <person name="Secka A."/>
            <person name="Antonio M."/>
            <person name="Oren A."/>
            <person name="Chaudhuri R.R."/>
            <person name="La Ragione R."/>
            <person name="Hildebrand F."/>
            <person name="Pallen M.J."/>
        </authorList>
    </citation>
    <scope>NUCLEOTIDE SEQUENCE</scope>
    <source>
        <strain evidence="2">6276</strain>
    </source>
</reference>
<feature type="transmembrane region" description="Helical" evidence="1">
    <location>
        <begin position="76"/>
        <end position="93"/>
    </location>
</feature>
<accession>A0A9D1F0A8</accession>
<dbReference type="Proteomes" id="UP000823928">
    <property type="component" value="Unassembled WGS sequence"/>
</dbReference>
<proteinExistence type="predicted"/>
<comment type="caution">
    <text evidence="2">The sequence shown here is derived from an EMBL/GenBank/DDBJ whole genome shotgun (WGS) entry which is preliminary data.</text>
</comment>
<evidence type="ECO:0000313" key="2">
    <source>
        <dbReference type="EMBL" id="HIS37118.1"/>
    </source>
</evidence>
<evidence type="ECO:0000256" key="1">
    <source>
        <dbReference type="SAM" id="Phobius"/>
    </source>
</evidence>
<reference evidence="2" key="1">
    <citation type="submission" date="2020-10" db="EMBL/GenBank/DDBJ databases">
        <authorList>
            <person name="Gilroy R."/>
        </authorList>
    </citation>
    <scope>NUCLEOTIDE SEQUENCE</scope>
    <source>
        <strain evidence="2">6276</strain>
    </source>
</reference>
<keyword evidence="1" id="KW-0812">Transmembrane</keyword>
<protein>
    <submittedName>
        <fullName evidence="2">Uncharacterized protein</fullName>
    </submittedName>
</protein>
<organism evidence="2 3">
    <name type="scientific">Candidatus Scatousia excrementigallinarum</name>
    <dbReference type="NCBI Taxonomy" id="2840935"/>
    <lineage>
        <taxon>Bacteria</taxon>
        <taxon>Candidatus Scatousia</taxon>
    </lineage>
</organism>
<evidence type="ECO:0000313" key="3">
    <source>
        <dbReference type="Proteomes" id="UP000823928"/>
    </source>
</evidence>
<name>A0A9D1F0A8_9BACT</name>
<dbReference type="EMBL" id="DVIU01000215">
    <property type="protein sequence ID" value="HIS37118.1"/>
    <property type="molecule type" value="Genomic_DNA"/>
</dbReference>